<evidence type="ECO:0008006" key="4">
    <source>
        <dbReference type="Google" id="ProtNLM"/>
    </source>
</evidence>
<name>A0ABD3G7M7_9STRA</name>
<gene>
    <name evidence="2" type="ORF">V7S43_002439</name>
</gene>
<dbReference type="PANTHER" id="PTHR13510:SF44">
    <property type="entry name" value="RABENOSYN-5"/>
    <property type="match status" value="1"/>
</dbReference>
<dbReference type="InterPro" id="IPR013083">
    <property type="entry name" value="Znf_RING/FYVE/PHD"/>
</dbReference>
<feature type="compositionally biased region" description="Low complexity" evidence="1">
    <location>
        <begin position="504"/>
        <end position="516"/>
    </location>
</feature>
<dbReference type="AlphaFoldDB" id="A0ABD3G7M7"/>
<proteinExistence type="predicted"/>
<keyword evidence="3" id="KW-1185">Reference proteome</keyword>
<organism evidence="2 3">
    <name type="scientific">Phytophthora oleae</name>
    <dbReference type="NCBI Taxonomy" id="2107226"/>
    <lineage>
        <taxon>Eukaryota</taxon>
        <taxon>Sar</taxon>
        <taxon>Stramenopiles</taxon>
        <taxon>Oomycota</taxon>
        <taxon>Peronosporomycetes</taxon>
        <taxon>Peronosporales</taxon>
        <taxon>Peronosporaceae</taxon>
        <taxon>Phytophthora</taxon>
    </lineage>
</organism>
<sequence>MKGVTPFDSVLVTPDQSRRFERQVQQLLHETVREFDTHVSLCESSKNPLHDKWQWKPLKTHEGLSVFKERQPTHSELNPLPTRTTKTSADSTSSTTDKPTAAVAMAAYTPEMAMVMSNATAPGCSSVASTLVTGHVDGSLSGVLYGLLAVDTAELQLRLRYMADTEMLDSTMLSCIQAPTATDPFQFVGLQWVVRGEASRVKASGKRPRDFVLLVASGVLQHKTQEIGYYLCQSVELQECGELESQGLTRGWLSTCSLFTQVKDSSQVNVFSRGFADFKGKLQDYQATNMMMTLMLNAVAEAATCGQSKKLSWLMHFKGAAAEFRRLHPQSTSSASRCGICERKFGVLHSVAACNLCQVNMCSRCRVSRELSFVKRKDPAPNGRHLEEGGQVRCMTVVLCKNCKMNASHLDAKAMACREVQASYGTHEMTQTAPVTVQTPAQARSSEHSHSSETKMRFWTPGTDTAKLRDGGVVAWTPKTDDKEEVAKPKVMIGRMDSSKSKLESSVSSFTSTLPSPRDRDSQEDSSFELTPYQPQYVSEAPEIPYSYTGNKGNSQADLVRRMQELQMKSESVYKFTSQMNANTRFRHQQLDASTSISELD</sequence>
<protein>
    <recommendedName>
        <fullName evidence="4">FYVE-type domain-containing protein</fullName>
    </recommendedName>
</protein>
<dbReference type="InterPro" id="IPR052727">
    <property type="entry name" value="Rab4/Rab5_effector"/>
</dbReference>
<evidence type="ECO:0000256" key="1">
    <source>
        <dbReference type="SAM" id="MobiDB-lite"/>
    </source>
</evidence>
<evidence type="ECO:0000313" key="3">
    <source>
        <dbReference type="Proteomes" id="UP001632037"/>
    </source>
</evidence>
<feature type="region of interest" description="Disordered" evidence="1">
    <location>
        <begin position="494"/>
        <end position="553"/>
    </location>
</feature>
<reference evidence="2 3" key="1">
    <citation type="submission" date="2024-09" db="EMBL/GenBank/DDBJ databases">
        <title>Genome sequencing and assembly of Phytophthora oleae, isolate VK10A, causative agent of rot of olive drupes.</title>
        <authorList>
            <person name="Conti Taguali S."/>
            <person name="Riolo M."/>
            <person name="La Spada F."/>
            <person name="Cacciola S.O."/>
            <person name="Dionisio G."/>
        </authorList>
    </citation>
    <scope>NUCLEOTIDE SEQUENCE [LARGE SCALE GENOMIC DNA]</scope>
    <source>
        <strain evidence="2 3">VK10A</strain>
    </source>
</reference>
<accession>A0ABD3G7M7</accession>
<dbReference type="Gene3D" id="3.30.40.10">
    <property type="entry name" value="Zinc/RING finger domain, C3HC4 (zinc finger)"/>
    <property type="match status" value="1"/>
</dbReference>
<dbReference type="Proteomes" id="UP001632037">
    <property type="component" value="Unassembled WGS sequence"/>
</dbReference>
<comment type="caution">
    <text evidence="2">The sequence shown here is derived from an EMBL/GenBank/DDBJ whole genome shotgun (WGS) entry which is preliminary data.</text>
</comment>
<feature type="region of interest" description="Disordered" evidence="1">
    <location>
        <begin position="68"/>
        <end position="98"/>
    </location>
</feature>
<dbReference type="PANTHER" id="PTHR13510">
    <property type="entry name" value="FYVE-FINGER-CONTAINING RAB5 EFFECTOR PROTEIN RABENOSYN-5-RELATED"/>
    <property type="match status" value="1"/>
</dbReference>
<feature type="compositionally biased region" description="Low complexity" evidence="1">
    <location>
        <begin position="81"/>
        <end position="98"/>
    </location>
</feature>
<dbReference type="EMBL" id="JBIMZQ010000003">
    <property type="protein sequence ID" value="KAL3673144.1"/>
    <property type="molecule type" value="Genomic_DNA"/>
</dbReference>
<evidence type="ECO:0000313" key="2">
    <source>
        <dbReference type="EMBL" id="KAL3673144.1"/>
    </source>
</evidence>